<sequence length="76" mass="8096">MVASDHKKHEGEDLIDDEPVIVTSSVIIPGLSFWGDAGRTMVWNNGLGFGGVRTMEHEEALVDAIAKLEGASDGES</sequence>
<feature type="non-terminal residue" evidence="1">
    <location>
        <position position="1"/>
    </location>
</feature>
<gene>
    <name evidence="1" type="ORF">M8C21_010013</name>
</gene>
<comment type="caution">
    <text evidence="1">The sequence shown here is derived from an EMBL/GenBank/DDBJ whole genome shotgun (WGS) entry which is preliminary data.</text>
</comment>
<accession>A0AAD5DCJ4</accession>
<dbReference type="EMBL" id="JAMZMK010000161">
    <property type="protein sequence ID" value="KAI7757202.1"/>
    <property type="molecule type" value="Genomic_DNA"/>
</dbReference>
<name>A0AAD5DCJ4_AMBAR</name>
<evidence type="ECO:0000313" key="2">
    <source>
        <dbReference type="Proteomes" id="UP001206925"/>
    </source>
</evidence>
<keyword evidence="2" id="KW-1185">Reference proteome</keyword>
<proteinExistence type="predicted"/>
<organism evidence="1 2">
    <name type="scientific">Ambrosia artemisiifolia</name>
    <name type="common">Common ragweed</name>
    <dbReference type="NCBI Taxonomy" id="4212"/>
    <lineage>
        <taxon>Eukaryota</taxon>
        <taxon>Viridiplantae</taxon>
        <taxon>Streptophyta</taxon>
        <taxon>Embryophyta</taxon>
        <taxon>Tracheophyta</taxon>
        <taxon>Spermatophyta</taxon>
        <taxon>Magnoliopsida</taxon>
        <taxon>eudicotyledons</taxon>
        <taxon>Gunneridae</taxon>
        <taxon>Pentapetalae</taxon>
        <taxon>asterids</taxon>
        <taxon>campanulids</taxon>
        <taxon>Asterales</taxon>
        <taxon>Asteraceae</taxon>
        <taxon>Asteroideae</taxon>
        <taxon>Heliantheae alliance</taxon>
        <taxon>Heliantheae</taxon>
        <taxon>Ambrosia</taxon>
    </lineage>
</organism>
<evidence type="ECO:0000313" key="1">
    <source>
        <dbReference type="EMBL" id="KAI7757202.1"/>
    </source>
</evidence>
<protein>
    <submittedName>
        <fullName evidence="1">Uncharacterized protein</fullName>
    </submittedName>
</protein>
<reference evidence="1" key="1">
    <citation type="submission" date="2022-06" db="EMBL/GenBank/DDBJ databases">
        <title>Uncovering the hologenomic basis of an extraordinary plant invasion.</title>
        <authorList>
            <person name="Bieker V.C."/>
            <person name="Martin M.D."/>
            <person name="Gilbert T."/>
            <person name="Hodgins K."/>
            <person name="Battlay P."/>
            <person name="Petersen B."/>
            <person name="Wilson J."/>
        </authorList>
    </citation>
    <scope>NUCLEOTIDE SEQUENCE</scope>
    <source>
        <strain evidence="1">AA19_3_7</strain>
        <tissue evidence="1">Leaf</tissue>
    </source>
</reference>
<dbReference type="AlphaFoldDB" id="A0AAD5DCJ4"/>
<dbReference type="Proteomes" id="UP001206925">
    <property type="component" value="Unassembled WGS sequence"/>
</dbReference>